<comment type="caution">
    <text evidence="1">The sequence shown here is derived from an EMBL/GenBank/DDBJ whole genome shotgun (WGS) entry which is preliminary data.</text>
</comment>
<reference evidence="1 2" key="1">
    <citation type="submission" date="2023-01" db="EMBL/GenBank/DDBJ databases">
        <authorList>
            <person name="Whitehead M."/>
        </authorList>
    </citation>
    <scope>NUCLEOTIDE SEQUENCE [LARGE SCALE GENOMIC DNA]</scope>
</reference>
<proteinExistence type="predicted"/>
<accession>A0AAV0XDQ6</accession>
<dbReference type="EMBL" id="CARXXK010000004">
    <property type="protein sequence ID" value="CAI6366590.1"/>
    <property type="molecule type" value="Genomic_DNA"/>
</dbReference>
<gene>
    <name evidence="1" type="ORF">MEUPH1_LOCUS21159</name>
</gene>
<evidence type="ECO:0000313" key="1">
    <source>
        <dbReference type="EMBL" id="CAI6366590.1"/>
    </source>
</evidence>
<dbReference type="AlphaFoldDB" id="A0AAV0XDQ6"/>
<keyword evidence="2" id="KW-1185">Reference proteome</keyword>
<sequence>MFFNKRTECPDDTAYTHRMRLEFKPFYEVRVISSKYGDKKLRLCHGTENQRKMALYRLPSRAGRRQQTRINLSGSQLQARIPDREVQTSRAELTLVQRSHALRYMICISYSLCETNKHLANRSSVVKYLIS</sequence>
<protein>
    <submittedName>
        <fullName evidence="1">Uncharacterized protein</fullName>
    </submittedName>
</protein>
<dbReference type="Proteomes" id="UP001160148">
    <property type="component" value="Unassembled WGS sequence"/>
</dbReference>
<name>A0AAV0XDQ6_9HEMI</name>
<organism evidence="1 2">
    <name type="scientific">Macrosiphum euphorbiae</name>
    <name type="common">potato aphid</name>
    <dbReference type="NCBI Taxonomy" id="13131"/>
    <lineage>
        <taxon>Eukaryota</taxon>
        <taxon>Metazoa</taxon>
        <taxon>Ecdysozoa</taxon>
        <taxon>Arthropoda</taxon>
        <taxon>Hexapoda</taxon>
        <taxon>Insecta</taxon>
        <taxon>Pterygota</taxon>
        <taxon>Neoptera</taxon>
        <taxon>Paraneoptera</taxon>
        <taxon>Hemiptera</taxon>
        <taxon>Sternorrhyncha</taxon>
        <taxon>Aphidomorpha</taxon>
        <taxon>Aphidoidea</taxon>
        <taxon>Aphididae</taxon>
        <taxon>Macrosiphini</taxon>
        <taxon>Macrosiphum</taxon>
    </lineage>
</organism>
<evidence type="ECO:0000313" key="2">
    <source>
        <dbReference type="Proteomes" id="UP001160148"/>
    </source>
</evidence>